<reference evidence="1" key="1">
    <citation type="submission" date="2016-05" db="EMBL/GenBank/DDBJ databases">
        <authorList>
            <person name="Lavstsen T."/>
            <person name="Jespersen J.S."/>
        </authorList>
    </citation>
    <scope>NUCLEOTIDE SEQUENCE</scope>
    <source>
        <strain evidence="1">PWN146_assembly</strain>
    </source>
</reference>
<dbReference type="InterPro" id="IPR009385">
    <property type="entry name" value="Plasmid_inh_PsiB"/>
</dbReference>
<sequence>MKNQKLSLSQLAVMSAFELEQYRDRGSEARRQLNNIVLGQLALPDGWSAVAEEASEFCGQVPVVCRISPRGDDNLAIFLCSAGNEVPEWSAFLPFQETTNEADQGNRVAWLHTAENFDPDTVNKVLATVGDYYRHGFNQPAQLATALRMGGLCV</sequence>
<dbReference type="AlphaFoldDB" id="A0A1C3HNF7"/>
<gene>
    <name evidence="1" type="ORF">PWN146_05324</name>
</gene>
<dbReference type="RefSeq" id="WP_172691761.1">
    <property type="nucleotide sequence ID" value="NZ_LT575491.1"/>
</dbReference>
<dbReference type="InterPro" id="IPR038131">
    <property type="entry name" value="PsiB-like_sf"/>
</dbReference>
<protein>
    <submittedName>
        <fullName evidence="1">Plasmid SOS inhibition protein (PsiB)</fullName>
    </submittedName>
</protein>
<accession>A0A1C3HNF7</accession>
<proteinExistence type="predicted"/>
<name>A0A1C3HNF7_SERMA</name>
<dbReference type="EMBL" id="LT575491">
    <property type="protein sequence ID" value="SAY46555.1"/>
    <property type="molecule type" value="Genomic_DNA"/>
</dbReference>
<dbReference type="Pfam" id="PF06290">
    <property type="entry name" value="PsiB"/>
    <property type="match status" value="1"/>
</dbReference>
<evidence type="ECO:0000313" key="1">
    <source>
        <dbReference type="EMBL" id="SAY46555.1"/>
    </source>
</evidence>
<organism evidence="1">
    <name type="scientific">Serratia marcescens</name>
    <dbReference type="NCBI Taxonomy" id="615"/>
    <lineage>
        <taxon>Bacteria</taxon>
        <taxon>Pseudomonadati</taxon>
        <taxon>Pseudomonadota</taxon>
        <taxon>Gammaproteobacteria</taxon>
        <taxon>Enterobacterales</taxon>
        <taxon>Yersiniaceae</taxon>
        <taxon>Serratia</taxon>
    </lineage>
</organism>
<dbReference type="Gene3D" id="3.40.50.11880">
    <property type="entry name" value="Plasmid SOS inhibition protein"/>
    <property type="match status" value="1"/>
</dbReference>
<dbReference type="NCBIfam" id="NF010255">
    <property type="entry name" value="PRK13701.1"/>
    <property type="match status" value="1"/>
</dbReference>